<proteinExistence type="predicted"/>
<dbReference type="Proteomes" id="UP000398619">
    <property type="component" value="Unassembled WGS sequence"/>
</dbReference>
<dbReference type="NCBIfam" id="TIGR04116">
    <property type="entry name" value="CXXX_rpt_assoc"/>
    <property type="match status" value="1"/>
</dbReference>
<reference evidence="2 3" key="2">
    <citation type="submission" date="2019-07" db="EMBL/GenBank/DDBJ databases">
        <authorList>
            <person name="Hibberd C M."/>
            <person name="Gehrig L. J."/>
            <person name="Chang H.-W."/>
            <person name="Venkatesh S."/>
        </authorList>
    </citation>
    <scope>NUCLEOTIDE SEQUENCE [LARGE SCALE GENOMIC DNA]</scope>
    <source>
        <strain evidence="2">Dorea_longicatena_SSTS_Bg7063</strain>
    </source>
</reference>
<evidence type="ECO:0000313" key="2">
    <source>
        <dbReference type="EMBL" id="VUX21273.1"/>
    </source>
</evidence>
<dbReference type="RefSeq" id="WP_130096909.1">
    <property type="nucleotide sequence ID" value="NZ_CABHNM010000065.1"/>
</dbReference>
<dbReference type="InterPro" id="IPR026413">
    <property type="entry name" value="CXXX_rpt_assoc"/>
</dbReference>
<accession>A0A4Q5E3P8</accession>
<dbReference type="Proteomes" id="UP000472916">
    <property type="component" value="Unassembled WGS sequence"/>
</dbReference>
<evidence type="ECO:0000313" key="1">
    <source>
        <dbReference type="EMBL" id="MZK42581.1"/>
    </source>
</evidence>
<evidence type="ECO:0000313" key="3">
    <source>
        <dbReference type="Proteomes" id="UP000398619"/>
    </source>
</evidence>
<organism evidence="1 4">
    <name type="scientific">Dorea longicatena</name>
    <dbReference type="NCBI Taxonomy" id="88431"/>
    <lineage>
        <taxon>Bacteria</taxon>
        <taxon>Bacillati</taxon>
        <taxon>Bacillota</taxon>
        <taxon>Clostridia</taxon>
        <taxon>Lachnospirales</taxon>
        <taxon>Lachnospiraceae</taxon>
        <taxon>Dorea</taxon>
    </lineage>
</organism>
<name>A0A4Q5E3P8_9FIRM</name>
<reference evidence="1 4" key="1">
    <citation type="journal article" date="2019" name="Nat. Med.">
        <title>A library of human gut bacterial isolates paired with longitudinal multiomics data enables mechanistic microbiome research.</title>
        <authorList>
            <person name="Poyet M."/>
            <person name="Groussin M."/>
            <person name="Gibbons S.M."/>
            <person name="Avila-Pacheco J."/>
            <person name="Jiang X."/>
            <person name="Kearney S.M."/>
            <person name="Perrotta A.R."/>
            <person name="Berdy B."/>
            <person name="Zhao S."/>
            <person name="Lieberman T.D."/>
            <person name="Swanson P.K."/>
            <person name="Smith M."/>
            <person name="Roesemann S."/>
            <person name="Alexander J.E."/>
            <person name="Rich S.A."/>
            <person name="Livny J."/>
            <person name="Vlamakis H."/>
            <person name="Clish C."/>
            <person name="Bullock K."/>
            <person name="Deik A."/>
            <person name="Scott J."/>
            <person name="Pierce K.A."/>
            <person name="Xavier R.J."/>
            <person name="Alm E.J."/>
        </authorList>
    </citation>
    <scope>NUCLEOTIDE SEQUENCE [LARGE SCALE GENOMIC DNA]</scope>
    <source>
        <strain evidence="1 4">BIOML-A6</strain>
    </source>
</reference>
<dbReference type="EMBL" id="CABHNM010000065">
    <property type="protein sequence ID" value="VUX21273.1"/>
    <property type="molecule type" value="Genomic_DNA"/>
</dbReference>
<dbReference type="EMBL" id="WWSC01000018">
    <property type="protein sequence ID" value="MZK42581.1"/>
    <property type="molecule type" value="Genomic_DNA"/>
</dbReference>
<dbReference type="AlphaFoldDB" id="A0A4Q5E3P8"/>
<evidence type="ECO:0000313" key="4">
    <source>
        <dbReference type="Proteomes" id="UP000472916"/>
    </source>
</evidence>
<protein>
    <submittedName>
        <fullName evidence="1">CXXX repeat peptide modification system protein</fullName>
    </submittedName>
</protein>
<sequence length="89" mass="10831">MEEICRLTNHEATQVYELIEKRNALSNLKKLLEGKEKNKYLYCQCKNDYDKINEMYQMWWENIIEKYQLGTCVEERLIVDVVGEKIMYQ</sequence>
<gene>
    <name evidence="2" type="ORF">DLSSTS7063_02840</name>
    <name evidence="1" type="ORF">GT528_13000</name>
</gene>